<keyword evidence="1" id="KW-0378">Hydrolase</keyword>
<reference evidence="1" key="1">
    <citation type="journal article" date="2020" name="mSystems">
        <title>Genome- and Community-Level Interaction Insights into Carbon Utilization and Element Cycling Functions of Hydrothermarchaeota in Hydrothermal Sediment.</title>
        <authorList>
            <person name="Zhou Z."/>
            <person name="Liu Y."/>
            <person name="Xu W."/>
            <person name="Pan J."/>
            <person name="Luo Z.H."/>
            <person name="Li M."/>
        </authorList>
    </citation>
    <scope>NUCLEOTIDE SEQUENCE [LARGE SCALE GENOMIC DNA]</scope>
    <source>
        <strain evidence="1">SpSt-1135</strain>
    </source>
</reference>
<dbReference type="SUPFAM" id="SSF56925">
    <property type="entry name" value="OMPA-like"/>
    <property type="match status" value="1"/>
</dbReference>
<sequence length="193" mass="21882">MLKKIKNLLYCLNRRYGMKKILFVLLFLLSLSSVANARIIYNLGYGFGLLNTGNGFSKLDEQYYDYYKASVDFEHFYSKNFSLIAEPFVAYVNRPTSGVSFGVSGLLRYYFLNEATFRTFADGGLGVSYNTLKYKGQASKYLFMPQVGLGVEFNVGKSTKMFIEDRFIHMSYASLKEPNGAVNSNTLMIGISF</sequence>
<gene>
    <name evidence="1" type="ORF">ENM99_04370</name>
</gene>
<evidence type="ECO:0000313" key="1">
    <source>
        <dbReference type="EMBL" id="HHS49071.1"/>
    </source>
</evidence>
<dbReference type="InterPro" id="IPR018550">
    <property type="entry name" value="Lipid-A_deacylase-rel"/>
</dbReference>
<organism evidence="1">
    <name type="scientific">Desulfurella acetivorans</name>
    <dbReference type="NCBI Taxonomy" id="33002"/>
    <lineage>
        <taxon>Bacteria</taxon>
        <taxon>Pseudomonadati</taxon>
        <taxon>Campylobacterota</taxon>
        <taxon>Desulfurellia</taxon>
        <taxon>Desulfurellales</taxon>
        <taxon>Desulfurellaceae</taxon>
        <taxon>Desulfurella</taxon>
    </lineage>
</organism>
<dbReference type="Pfam" id="PF09411">
    <property type="entry name" value="PagL"/>
    <property type="match status" value="1"/>
</dbReference>
<dbReference type="Gene3D" id="2.40.160.20">
    <property type="match status" value="1"/>
</dbReference>
<dbReference type="Proteomes" id="UP000886400">
    <property type="component" value="Unassembled WGS sequence"/>
</dbReference>
<dbReference type="InterPro" id="IPR011250">
    <property type="entry name" value="OMP/PagP_B-barrel"/>
</dbReference>
<proteinExistence type="predicted"/>
<name>A0A7C6E8K9_DESAE</name>
<dbReference type="EMBL" id="DRZX01000215">
    <property type="protein sequence ID" value="HHS49071.1"/>
    <property type="molecule type" value="Genomic_DNA"/>
</dbReference>
<protein>
    <submittedName>
        <fullName evidence="1">Acyloxyacyl hydrolase</fullName>
    </submittedName>
</protein>
<accession>A0A7C6E8K9</accession>
<dbReference type="AlphaFoldDB" id="A0A7C6E8K9"/>
<dbReference type="GO" id="GO:0016787">
    <property type="term" value="F:hydrolase activity"/>
    <property type="evidence" value="ECO:0007669"/>
    <property type="project" value="UniProtKB-KW"/>
</dbReference>
<comment type="caution">
    <text evidence="1">The sequence shown here is derived from an EMBL/GenBank/DDBJ whole genome shotgun (WGS) entry which is preliminary data.</text>
</comment>